<dbReference type="AlphaFoldDB" id="E4RQI0"/>
<evidence type="ECO:0000313" key="1">
    <source>
        <dbReference type="EMBL" id="ADQ16546.1"/>
    </source>
</evidence>
<dbReference type="RefSeq" id="WP_013407597.1">
    <property type="nucleotide sequence ID" value="NC_014655.1"/>
</dbReference>
<proteinExistence type="predicted"/>
<dbReference type="eggNOG" id="ENOG502ZQG6">
    <property type="taxonomic scope" value="Bacteria"/>
</dbReference>
<gene>
    <name evidence="1" type="ordered locus">Lbys_0787</name>
</gene>
<keyword evidence="2" id="KW-1185">Reference proteome</keyword>
<dbReference type="HOGENOM" id="CLU_1862675_0_0_10"/>
<organism evidence="1 2">
    <name type="scientific">Leadbetterella byssophila (strain DSM 17132 / JCM 16389 / KACC 11308 / NBRC 106382 / 4M15)</name>
    <dbReference type="NCBI Taxonomy" id="649349"/>
    <lineage>
        <taxon>Bacteria</taxon>
        <taxon>Pseudomonadati</taxon>
        <taxon>Bacteroidota</taxon>
        <taxon>Cytophagia</taxon>
        <taxon>Cytophagales</taxon>
        <taxon>Leadbetterellaceae</taxon>
        <taxon>Leadbetterella</taxon>
    </lineage>
</organism>
<protein>
    <submittedName>
        <fullName evidence="1">Uncharacterized protein</fullName>
    </submittedName>
</protein>
<name>E4RQI0_LEAB4</name>
<reference key="1">
    <citation type="submission" date="2010-11" db="EMBL/GenBank/DDBJ databases">
        <title>The complete genome of Leadbetterella byssophila DSM 17132.</title>
        <authorList>
            <consortium name="US DOE Joint Genome Institute (JGI-PGF)"/>
            <person name="Lucas S."/>
            <person name="Copeland A."/>
            <person name="Lapidus A."/>
            <person name="Glavina del Rio T."/>
            <person name="Dalin E."/>
            <person name="Tice H."/>
            <person name="Bruce D."/>
            <person name="Goodwin L."/>
            <person name="Pitluck S."/>
            <person name="Kyrpides N."/>
            <person name="Mavromatis K."/>
            <person name="Ivanova N."/>
            <person name="Teshima H."/>
            <person name="Brettin T."/>
            <person name="Detter J.C."/>
            <person name="Han C."/>
            <person name="Tapia R."/>
            <person name="Land M."/>
            <person name="Hauser L."/>
            <person name="Markowitz V."/>
            <person name="Cheng J.-F."/>
            <person name="Hugenholtz P."/>
            <person name="Woyke T."/>
            <person name="Wu D."/>
            <person name="Tindall B."/>
            <person name="Pomrenke H.G."/>
            <person name="Brambilla E."/>
            <person name="Klenk H.-P."/>
            <person name="Eisen J.A."/>
        </authorList>
    </citation>
    <scope>NUCLEOTIDE SEQUENCE [LARGE SCALE GENOMIC DNA]</scope>
    <source>
        <strain>DSM 17132</strain>
    </source>
</reference>
<sequence length="137" mass="15727">MHLLSETAKWKTESEFVSPDGIISKATGESNIIVKKQEIRNDSWAVFGGMKRVNNFKIRIVSNYEYHFESLNPELGIQKGIFNVDRNLIYSKFTIEGTNLNGFEIIKRLDDICYANGSLYDGEKLINTWNAVMNKIE</sequence>
<reference evidence="1 2" key="2">
    <citation type="journal article" date="2011" name="Stand. Genomic Sci.">
        <title>Complete genome sequence of Leadbetterella byssophila type strain (4M15).</title>
        <authorList>
            <person name="Abt B."/>
            <person name="Teshima H."/>
            <person name="Lucas S."/>
            <person name="Lapidus A."/>
            <person name="Del Rio T.G."/>
            <person name="Nolan M."/>
            <person name="Tice H."/>
            <person name="Cheng J.F."/>
            <person name="Pitluck S."/>
            <person name="Liolios K."/>
            <person name="Pagani I."/>
            <person name="Ivanova N."/>
            <person name="Mavromatis K."/>
            <person name="Pati A."/>
            <person name="Tapia R."/>
            <person name="Han C."/>
            <person name="Goodwin L."/>
            <person name="Chen A."/>
            <person name="Palaniappan K."/>
            <person name="Land M."/>
            <person name="Hauser L."/>
            <person name="Chang Y.J."/>
            <person name="Jeffries C.D."/>
            <person name="Rohde M."/>
            <person name="Goker M."/>
            <person name="Tindall B.J."/>
            <person name="Detter J.C."/>
            <person name="Woyke T."/>
            <person name="Bristow J."/>
            <person name="Eisen J.A."/>
            <person name="Markowitz V."/>
            <person name="Hugenholtz P."/>
            <person name="Klenk H.P."/>
            <person name="Kyrpides N.C."/>
        </authorList>
    </citation>
    <scope>NUCLEOTIDE SEQUENCE [LARGE SCALE GENOMIC DNA]</scope>
    <source>
        <strain evidence="2">DSM 17132 / JCM 16389 / KACC 11308 / NBRC 106382 / 4M15</strain>
    </source>
</reference>
<dbReference type="EMBL" id="CP002305">
    <property type="protein sequence ID" value="ADQ16546.1"/>
    <property type="molecule type" value="Genomic_DNA"/>
</dbReference>
<evidence type="ECO:0000313" key="2">
    <source>
        <dbReference type="Proteomes" id="UP000007435"/>
    </source>
</evidence>
<dbReference type="OrthoDB" id="1494444at2"/>
<dbReference type="Proteomes" id="UP000007435">
    <property type="component" value="Chromosome"/>
</dbReference>
<dbReference type="KEGG" id="lby:Lbys_0787"/>
<accession>E4RQI0</accession>